<dbReference type="InterPro" id="IPR036150">
    <property type="entry name" value="Cyt_b/b6_C_sf"/>
</dbReference>
<dbReference type="Pfam" id="PF12838">
    <property type="entry name" value="Fer4_7"/>
    <property type="match status" value="1"/>
</dbReference>
<keyword evidence="4" id="KW-0408">Iron</keyword>
<dbReference type="Pfam" id="PF00033">
    <property type="entry name" value="Cytochrome_B"/>
    <property type="match status" value="1"/>
</dbReference>
<dbReference type="SUPFAM" id="SSF54862">
    <property type="entry name" value="4Fe-4S ferredoxins"/>
    <property type="match status" value="1"/>
</dbReference>
<feature type="transmembrane region" description="Helical" evidence="6">
    <location>
        <begin position="36"/>
        <end position="55"/>
    </location>
</feature>
<gene>
    <name evidence="9" type="ORF">ACFOD6_19910</name>
</gene>
<keyword evidence="6" id="KW-1133">Transmembrane helix</keyword>
<keyword evidence="3" id="KW-0560">Oxidoreductase</keyword>
<organism evidence="9 10">
    <name type="scientific">Tabrizicola soli</name>
    <dbReference type="NCBI Taxonomy" id="2185115"/>
    <lineage>
        <taxon>Bacteria</taxon>
        <taxon>Pseudomonadati</taxon>
        <taxon>Pseudomonadota</taxon>
        <taxon>Alphaproteobacteria</taxon>
        <taxon>Rhodobacterales</taxon>
        <taxon>Paracoccaceae</taxon>
        <taxon>Tabrizicola</taxon>
    </lineage>
</organism>
<dbReference type="InterPro" id="IPR003813">
    <property type="entry name" value="MvhD/FlpD"/>
</dbReference>
<feature type="transmembrane region" description="Helical" evidence="6">
    <location>
        <begin position="113"/>
        <end position="137"/>
    </location>
</feature>
<feature type="domain" description="Cytochrome b/b6 N-terminal region profile" evidence="7">
    <location>
        <begin position="4"/>
        <end position="212"/>
    </location>
</feature>
<dbReference type="Proteomes" id="UP001595445">
    <property type="component" value="Unassembled WGS sequence"/>
</dbReference>
<feature type="domain" description="4Fe-4S ferredoxin-type" evidence="8">
    <location>
        <begin position="291"/>
        <end position="320"/>
    </location>
</feature>
<keyword evidence="2" id="KW-0479">Metal-binding</keyword>
<dbReference type="InterPro" id="IPR027387">
    <property type="entry name" value="Cytb/b6-like_sf"/>
</dbReference>
<evidence type="ECO:0000259" key="7">
    <source>
        <dbReference type="PROSITE" id="PS51002"/>
    </source>
</evidence>
<dbReference type="PROSITE" id="PS00198">
    <property type="entry name" value="4FE4S_FER_1"/>
    <property type="match status" value="1"/>
</dbReference>
<evidence type="ECO:0000313" key="9">
    <source>
        <dbReference type="EMBL" id="MFC3088311.1"/>
    </source>
</evidence>
<evidence type="ECO:0000256" key="2">
    <source>
        <dbReference type="ARBA" id="ARBA00022723"/>
    </source>
</evidence>
<dbReference type="InterPro" id="IPR016174">
    <property type="entry name" value="Di-haem_cyt_TM"/>
</dbReference>
<evidence type="ECO:0000256" key="3">
    <source>
        <dbReference type="ARBA" id="ARBA00023002"/>
    </source>
</evidence>
<dbReference type="EMBL" id="JBHRSM010000052">
    <property type="protein sequence ID" value="MFC3088311.1"/>
    <property type="molecule type" value="Genomic_DNA"/>
</dbReference>
<dbReference type="PANTHER" id="PTHR19271:SF16">
    <property type="entry name" value="CYTOCHROME B"/>
    <property type="match status" value="1"/>
</dbReference>
<dbReference type="PANTHER" id="PTHR19271">
    <property type="entry name" value="CYTOCHROME B"/>
    <property type="match status" value="1"/>
</dbReference>
<feature type="transmembrane region" description="Helical" evidence="6">
    <location>
        <begin position="212"/>
        <end position="232"/>
    </location>
</feature>
<sequence length="523" mass="57639">MSSPRLWVRNGFDRAERILDRAFGPDWNPLAKLGPIGWFLFWTVAATGIYLFIFFDTGVTQAHASIEWLTNDHWWHAGLARSLHRYASDLMVLMMFLHLLREWALDRYRGKRWFSWLTGVFVIWFVYLSGITGYWLVWDKLAQYVALTTTELLDTLGIFAEPIARNFLSPQTLSSRFFTLMVFLHIAIPLLLLLLMWIHIQRITEARTRPPRGLAVVTLAGLVAGSLLMPAVSQEAADLATVPQAVGIDWFLLSLYPVIESVPAGVIWGGVLAFTLLLAGLPWLPRRREAAAAEVFLDHCNGCSRCVADCPYAAITLVPRSDGLPFTHEVEVNAARCVACGICMGSCPSSTPFRRSGPLITGIDLPGRPLSQVRAEVIAAASALEGRQGRVLTLACAHGAAAAEAPGRVVLPCVAMAPPSLIDFIISRDLADGVAVAGCAERDCYNRLGIAWTEARFDRIRDPYLRARVPRERLATVWAGPTETARLDGELAGFSARLAALPPFEGARKLEADAFDEMQEGAK</sequence>
<protein>
    <submittedName>
        <fullName evidence="9">Cytochrome b N-terminal domain-containing protein</fullName>
    </submittedName>
</protein>
<proteinExistence type="predicted"/>
<dbReference type="InterPro" id="IPR017900">
    <property type="entry name" value="4Fe4S_Fe_S_CS"/>
</dbReference>
<dbReference type="SUPFAM" id="SSF81648">
    <property type="entry name" value="a domain/subunit of cytochrome bc1 complex (Ubiquinol-cytochrome c reductase)"/>
    <property type="match status" value="1"/>
</dbReference>
<feature type="transmembrane region" description="Helical" evidence="6">
    <location>
        <begin position="262"/>
        <end position="284"/>
    </location>
</feature>
<keyword evidence="10" id="KW-1185">Reference proteome</keyword>
<feature type="domain" description="4Fe-4S ferredoxin-type" evidence="8">
    <location>
        <begin position="328"/>
        <end position="357"/>
    </location>
</feature>
<comment type="caution">
    <text evidence="9">The sequence shown here is derived from an EMBL/GenBank/DDBJ whole genome shotgun (WGS) entry which is preliminary data.</text>
</comment>
<evidence type="ECO:0000259" key="8">
    <source>
        <dbReference type="PROSITE" id="PS51379"/>
    </source>
</evidence>
<keyword evidence="6" id="KW-0812">Transmembrane</keyword>
<keyword evidence="5" id="KW-0411">Iron-sulfur</keyword>
<evidence type="ECO:0000256" key="1">
    <source>
        <dbReference type="ARBA" id="ARBA00011649"/>
    </source>
</evidence>
<evidence type="ECO:0000256" key="4">
    <source>
        <dbReference type="ARBA" id="ARBA00023004"/>
    </source>
</evidence>
<dbReference type="Pfam" id="PF02662">
    <property type="entry name" value="FlpD"/>
    <property type="match status" value="1"/>
</dbReference>
<dbReference type="Gene3D" id="3.30.70.20">
    <property type="match status" value="1"/>
</dbReference>
<evidence type="ECO:0000256" key="5">
    <source>
        <dbReference type="ARBA" id="ARBA00023014"/>
    </source>
</evidence>
<dbReference type="PROSITE" id="PS51379">
    <property type="entry name" value="4FE4S_FER_2"/>
    <property type="match status" value="2"/>
</dbReference>
<feature type="transmembrane region" description="Helical" evidence="6">
    <location>
        <begin position="177"/>
        <end position="200"/>
    </location>
</feature>
<dbReference type="InterPro" id="IPR017896">
    <property type="entry name" value="4Fe4S_Fe-S-bd"/>
</dbReference>
<dbReference type="PROSITE" id="PS51002">
    <property type="entry name" value="CYTB_NTER"/>
    <property type="match status" value="1"/>
</dbReference>
<dbReference type="RefSeq" id="WP_197646234.1">
    <property type="nucleotide sequence ID" value="NZ_JAEACP010000017.1"/>
</dbReference>
<keyword evidence="6" id="KW-0472">Membrane</keyword>
<comment type="subunit">
    <text evidence="1">The main subunits of complex b-c1 are: cytochrome b, cytochrome c1 and the Rieske protein.</text>
</comment>
<dbReference type="SUPFAM" id="SSF81342">
    <property type="entry name" value="Transmembrane di-heme cytochromes"/>
    <property type="match status" value="1"/>
</dbReference>
<accession>A0ABV7DYV4</accession>
<name>A0ABV7DYV4_9RHOB</name>
<evidence type="ECO:0000313" key="10">
    <source>
        <dbReference type="Proteomes" id="UP001595445"/>
    </source>
</evidence>
<dbReference type="Gene3D" id="1.20.810.10">
    <property type="entry name" value="Cytochrome Bc1 Complex, Chain C"/>
    <property type="match status" value="1"/>
</dbReference>
<reference evidence="10" key="1">
    <citation type="journal article" date="2019" name="Int. J. Syst. Evol. Microbiol.">
        <title>The Global Catalogue of Microorganisms (GCM) 10K type strain sequencing project: providing services to taxonomists for standard genome sequencing and annotation.</title>
        <authorList>
            <consortium name="The Broad Institute Genomics Platform"/>
            <consortium name="The Broad Institute Genome Sequencing Center for Infectious Disease"/>
            <person name="Wu L."/>
            <person name="Ma J."/>
        </authorList>
    </citation>
    <scope>NUCLEOTIDE SEQUENCE [LARGE SCALE GENOMIC DNA]</scope>
    <source>
        <strain evidence="10">KCTC 62102</strain>
    </source>
</reference>
<evidence type="ECO:0000256" key="6">
    <source>
        <dbReference type="SAM" id="Phobius"/>
    </source>
</evidence>
<dbReference type="InterPro" id="IPR005797">
    <property type="entry name" value="Cyt_b/b6_N"/>
</dbReference>